<evidence type="ECO:0000256" key="5">
    <source>
        <dbReference type="ARBA" id="ARBA00023163"/>
    </source>
</evidence>
<dbReference type="GO" id="GO:0009410">
    <property type="term" value="P:response to xenobiotic stimulus"/>
    <property type="evidence" value="ECO:0007669"/>
    <property type="project" value="TreeGrafter"/>
</dbReference>
<protein>
    <recommendedName>
        <fullName evidence="8">Zn(2)-C6 fungal-type domain-containing protein</fullName>
    </recommendedName>
</protein>
<keyword evidence="6" id="KW-0539">Nucleus</keyword>
<dbReference type="GO" id="GO:0000981">
    <property type="term" value="F:DNA-binding transcription factor activity, RNA polymerase II-specific"/>
    <property type="evidence" value="ECO:0007669"/>
    <property type="project" value="InterPro"/>
</dbReference>
<keyword evidence="10" id="KW-1185">Reference proteome</keyword>
<dbReference type="GO" id="GO:0008270">
    <property type="term" value="F:zinc ion binding"/>
    <property type="evidence" value="ECO:0007669"/>
    <property type="project" value="InterPro"/>
</dbReference>
<dbReference type="AlphaFoldDB" id="A0A3D8T8U0"/>
<evidence type="ECO:0000313" key="10">
    <source>
        <dbReference type="Proteomes" id="UP000256328"/>
    </source>
</evidence>
<accession>A0A3D8T8U0</accession>
<dbReference type="SMART" id="SM00066">
    <property type="entry name" value="GAL4"/>
    <property type="match status" value="1"/>
</dbReference>
<dbReference type="PROSITE" id="PS00463">
    <property type="entry name" value="ZN2_CY6_FUNGAL_1"/>
    <property type="match status" value="1"/>
</dbReference>
<dbReference type="InterPro" id="IPR001138">
    <property type="entry name" value="Zn2Cys6_DnaBD"/>
</dbReference>
<dbReference type="Proteomes" id="UP000256328">
    <property type="component" value="Unassembled WGS sequence"/>
</dbReference>
<dbReference type="Gene3D" id="4.10.240.10">
    <property type="entry name" value="Zn(2)-C6 fungal-type DNA-binding domain"/>
    <property type="match status" value="1"/>
</dbReference>
<feature type="region of interest" description="Disordered" evidence="7">
    <location>
        <begin position="59"/>
        <end position="111"/>
    </location>
</feature>
<dbReference type="PROSITE" id="PS50048">
    <property type="entry name" value="ZN2_CY6_FUNGAL_2"/>
    <property type="match status" value="1"/>
</dbReference>
<evidence type="ECO:0000313" key="9">
    <source>
        <dbReference type="EMBL" id="RDW94937.1"/>
    </source>
</evidence>
<dbReference type="InterPro" id="IPR036864">
    <property type="entry name" value="Zn2-C6_fun-type_DNA-bd_sf"/>
</dbReference>
<keyword evidence="3" id="KW-0805">Transcription regulation</keyword>
<feature type="compositionally biased region" description="Basic and acidic residues" evidence="7">
    <location>
        <begin position="63"/>
        <end position="73"/>
    </location>
</feature>
<dbReference type="CDD" id="cd00067">
    <property type="entry name" value="GAL4"/>
    <property type="match status" value="1"/>
</dbReference>
<dbReference type="EMBL" id="PDLN01000001">
    <property type="protein sequence ID" value="RDW94937.1"/>
    <property type="molecule type" value="Genomic_DNA"/>
</dbReference>
<dbReference type="OrthoDB" id="9986881at2759"/>
<comment type="caution">
    <text evidence="9">The sequence shown here is derived from an EMBL/GenBank/DDBJ whole genome shotgun (WGS) entry which is preliminary data.</text>
</comment>
<keyword evidence="4" id="KW-0238">DNA-binding</keyword>
<organism evidence="9 10">
    <name type="scientific">Coleophoma crateriformis</name>
    <dbReference type="NCBI Taxonomy" id="565419"/>
    <lineage>
        <taxon>Eukaryota</taxon>
        <taxon>Fungi</taxon>
        <taxon>Dikarya</taxon>
        <taxon>Ascomycota</taxon>
        <taxon>Pezizomycotina</taxon>
        <taxon>Leotiomycetes</taxon>
        <taxon>Helotiales</taxon>
        <taxon>Dermateaceae</taxon>
        <taxon>Coleophoma</taxon>
    </lineage>
</organism>
<dbReference type="PANTHER" id="PTHR31779:SF5">
    <property type="entry name" value="ZN(II)2CYS6 TRANSCRIPTION FACTOR (EUROFUNG)"/>
    <property type="match status" value="1"/>
</dbReference>
<evidence type="ECO:0000256" key="3">
    <source>
        <dbReference type="ARBA" id="ARBA00023015"/>
    </source>
</evidence>
<feature type="domain" description="Zn(2)-C6 fungal-type" evidence="8">
    <location>
        <begin position="25"/>
        <end position="54"/>
    </location>
</feature>
<reference evidence="9 10" key="1">
    <citation type="journal article" date="2018" name="IMA Fungus">
        <title>IMA Genome-F 9: Draft genome sequence of Annulohypoxylon stygium, Aspergillus mulundensis, Berkeleyomyces basicola (syn. Thielaviopsis basicola), Ceratocystis smalleyi, two Cercospora beticola strains, Coleophoma cylindrospora, Fusarium fracticaudum, Phialophora cf. hyalina, and Morchella septimelata.</title>
        <authorList>
            <person name="Wingfield B.D."/>
            <person name="Bills G.F."/>
            <person name="Dong Y."/>
            <person name="Huang W."/>
            <person name="Nel W.J."/>
            <person name="Swalarsk-Parry B.S."/>
            <person name="Vaghefi N."/>
            <person name="Wilken P.M."/>
            <person name="An Z."/>
            <person name="de Beer Z.W."/>
            <person name="De Vos L."/>
            <person name="Chen L."/>
            <person name="Duong T.A."/>
            <person name="Gao Y."/>
            <person name="Hammerbacher A."/>
            <person name="Kikkert J.R."/>
            <person name="Li Y."/>
            <person name="Li H."/>
            <person name="Li K."/>
            <person name="Li Q."/>
            <person name="Liu X."/>
            <person name="Ma X."/>
            <person name="Naidoo K."/>
            <person name="Pethybridge S.J."/>
            <person name="Sun J."/>
            <person name="Steenkamp E.T."/>
            <person name="van der Nest M.A."/>
            <person name="van Wyk S."/>
            <person name="Wingfield M.J."/>
            <person name="Xiong C."/>
            <person name="Yue Q."/>
            <person name="Zhang X."/>
        </authorList>
    </citation>
    <scope>NUCLEOTIDE SEQUENCE [LARGE SCALE GENOMIC DNA]</scope>
    <source>
        <strain evidence="9 10">BP5796</strain>
    </source>
</reference>
<evidence type="ECO:0000259" key="8">
    <source>
        <dbReference type="PROSITE" id="PS50048"/>
    </source>
</evidence>
<dbReference type="Pfam" id="PF00172">
    <property type="entry name" value="Zn_clus"/>
    <property type="match status" value="1"/>
</dbReference>
<dbReference type="InterPro" id="IPR052478">
    <property type="entry name" value="Metabolite_Synth_Reg"/>
</dbReference>
<name>A0A3D8T8U0_9HELO</name>
<evidence type="ECO:0000256" key="6">
    <source>
        <dbReference type="ARBA" id="ARBA00023242"/>
    </source>
</evidence>
<keyword evidence="2" id="KW-0862">Zinc</keyword>
<dbReference type="SUPFAM" id="SSF57701">
    <property type="entry name" value="Zn2/Cys6 DNA-binding domain"/>
    <property type="match status" value="1"/>
</dbReference>
<proteinExistence type="predicted"/>
<evidence type="ECO:0000256" key="1">
    <source>
        <dbReference type="ARBA" id="ARBA00022723"/>
    </source>
</evidence>
<dbReference type="PANTHER" id="PTHR31779">
    <property type="entry name" value="2-NITROPROPANE DIOXYGENASE FAMILY, PUTATIVE (AFU_ORTHOLOGUE AFUA_2G17430)-RELATED"/>
    <property type="match status" value="1"/>
</dbReference>
<sequence length="584" mass="65096">MEFAETNQEYHIPDIRRTRQRVKLACEPCKERKKRCDGRLPCETCTRFIYECHYRPHRRKKAEKASRASDTERVAAAAPEGADLANRVSHKHGSENGENVDEQTTRKKANSSTGFARLLSKKLNPGHVQEPQLLAWNLGARDGQTTLQFSITRIISLPQMQKLARSYFETIHQAFAFLNRDAVESKIVQRWAVTEKSDPQDPLLCGVAALGSLFSGGSRDPVERSLIACAKNYLENESVLGRPSYDQVAGWTLRALYLRSTSVPHVAWITTCTMMHTIEAAETGPGNDLLSEVATDRYSNQRLFWAARLLNTWVSDEYGRSKVHVKSRYETVPASRPGDFSTDLLHLYIISESLNPDHTRTAPELEKGIQDVVAFKTRPDSIVLSQTNLSFALYRRLRLVATSISPGTNENIVAQGVAGLDAVQRMVSRRQPWWHVANVPFQFVCLLLVMDTPESLAQIGYATRTLEAVAQCFPTSSVTDALLAARTLIQLSQKRKMEDVFLMDQVLKTGKASVPMNSPVKTVAPVMAGMDENPDLLANWSLDLGLDGIDFNDSDWDSIMGTDISLFQGGSRVLQPGNDGSVQI</sequence>
<dbReference type="CDD" id="cd12148">
    <property type="entry name" value="fungal_TF_MHR"/>
    <property type="match status" value="1"/>
</dbReference>
<gene>
    <name evidence="9" type="ORF">BP5796_00700</name>
</gene>
<evidence type="ECO:0000256" key="4">
    <source>
        <dbReference type="ARBA" id="ARBA00023125"/>
    </source>
</evidence>
<evidence type="ECO:0000256" key="7">
    <source>
        <dbReference type="SAM" id="MobiDB-lite"/>
    </source>
</evidence>
<keyword evidence="5" id="KW-0804">Transcription</keyword>
<keyword evidence="1" id="KW-0479">Metal-binding</keyword>
<evidence type="ECO:0000256" key="2">
    <source>
        <dbReference type="ARBA" id="ARBA00022833"/>
    </source>
</evidence>
<dbReference type="GO" id="GO:0003677">
    <property type="term" value="F:DNA binding"/>
    <property type="evidence" value="ECO:0007669"/>
    <property type="project" value="UniProtKB-KW"/>
</dbReference>